<dbReference type="Pfam" id="PF02782">
    <property type="entry name" value="FGGY_C"/>
    <property type="match status" value="1"/>
</dbReference>
<dbReference type="STRING" id="554065.E1ZH52"/>
<dbReference type="GO" id="GO:0005524">
    <property type="term" value="F:ATP binding"/>
    <property type="evidence" value="ECO:0007669"/>
    <property type="project" value="UniProtKB-KW"/>
</dbReference>
<dbReference type="CDD" id="cd07783">
    <property type="entry name" value="ASKHA_NBD_FGGY_SePSK_AtXK1-like"/>
    <property type="match status" value="1"/>
</dbReference>
<comment type="cofactor">
    <cofactor evidence="1">
        <name>a divalent metal cation</name>
        <dbReference type="ChEBI" id="CHEBI:60240"/>
    </cofactor>
</comment>
<evidence type="ECO:0000256" key="5">
    <source>
        <dbReference type="ARBA" id="ARBA00022777"/>
    </source>
</evidence>
<dbReference type="GO" id="GO:0005829">
    <property type="term" value="C:cytosol"/>
    <property type="evidence" value="ECO:0007669"/>
    <property type="project" value="TreeGrafter"/>
</dbReference>
<dbReference type="OrthoDB" id="10262702at2759"/>
<dbReference type="EMBL" id="GL433846">
    <property type="protein sequence ID" value="EFN55058.1"/>
    <property type="molecule type" value="Genomic_DNA"/>
</dbReference>
<evidence type="ECO:0000256" key="6">
    <source>
        <dbReference type="ARBA" id="ARBA00022840"/>
    </source>
</evidence>
<dbReference type="KEGG" id="cvr:CHLNCDRAFT_31526"/>
<evidence type="ECO:0000256" key="2">
    <source>
        <dbReference type="ARBA" id="ARBA00009156"/>
    </source>
</evidence>
<dbReference type="PANTHER" id="PTHR10196">
    <property type="entry name" value="SUGAR KINASE"/>
    <property type="match status" value="1"/>
</dbReference>
<keyword evidence="5" id="KW-0418">Kinase</keyword>
<dbReference type="eggNOG" id="ENOG502QVMB">
    <property type="taxonomic scope" value="Eukaryota"/>
</dbReference>
<evidence type="ECO:0000256" key="4">
    <source>
        <dbReference type="ARBA" id="ARBA00022741"/>
    </source>
</evidence>
<evidence type="ECO:0000256" key="1">
    <source>
        <dbReference type="ARBA" id="ARBA00001968"/>
    </source>
</evidence>
<dbReference type="InterPro" id="IPR043129">
    <property type="entry name" value="ATPase_NBD"/>
</dbReference>
<evidence type="ECO:0000259" key="10">
    <source>
        <dbReference type="Pfam" id="PF02782"/>
    </source>
</evidence>
<dbReference type="RefSeq" id="XP_005847160.1">
    <property type="nucleotide sequence ID" value="XM_005847098.1"/>
</dbReference>
<dbReference type="Proteomes" id="UP000008141">
    <property type="component" value="Unassembled WGS sequence"/>
</dbReference>
<keyword evidence="4" id="KW-0547">Nucleotide-binding</keyword>
<dbReference type="PANTHER" id="PTHR10196:SF80">
    <property type="entry name" value="D-RIBULOSE KINASE"/>
    <property type="match status" value="1"/>
</dbReference>
<proteinExistence type="inferred from homology"/>
<keyword evidence="6" id="KW-0067">ATP-binding</keyword>
<feature type="domain" description="Carbohydrate kinase FGGY C-terminal" evidence="10">
    <location>
        <begin position="142"/>
        <end position="314"/>
    </location>
</feature>
<accession>E1ZH52</accession>
<dbReference type="FunCoup" id="E1ZH52">
    <property type="interactions" value="479"/>
</dbReference>
<dbReference type="EC" id="2.7.1.47" evidence="8"/>
<evidence type="ECO:0000313" key="11">
    <source>
        <dbReference type="EMBL" id="EFN55058.1"/>
    </source>
</evidence>
<dbReference type="OMA" id="FGFPKNC"/>
<organism evidence="12">
    <name type="scientific">Chlorella variabilis</name>
    <name type="common">Green alga</name>
    <dbReference type="NCBI Taxonomy" id="554065"/>
    <lineage>
        <taxon>Eukaryota</taxon>
        <taxon>Viridiplantae</taxon>
        <taxon>Chlorophyta</taxon>
        <taxon>core chlorophytes</taxon>
        <taxon>Trebouxiophyceae</taxon>
        <taxon>Chlorellales</taxon>
        <taxon>Chlorellaceae</taxon>
        <taxon>Chlorella clade</taxon>
        <taxon>Chlorella</taxon>
    </lineage>
</organism>
<dbReference type="AlphaFoldDB" id="E1ZH52"/>
<dbReference type="GO" id="GO:0004856">
    <property type="term" value="F:D-xylulokinase activity"/>
    <property type="evidence" value="ECO:0007669"/>
    <property type="project" value="TreeGrafter"/>
</dbReference>
<comment type="catalytic activity">
    <reaction evidence="7">
        <text>D-ribulose + ATP = D-ribulose 5-phosphate + ADP + H(+)</text>
        <dbReference type="Rhea" id="RHEA:17601"/>
        <dbReference type="ChEBI" id="CHEBI:15378"/>
        <dbReference type="ChEBI" id="CHEBI:17173"/>
        <dbReference type="ChEBI" id="CHEBI:30616"/>
        <dbReference type="ChEBI" id="CHEBI:58121"/>
        <dbReference type="ChEBI" id="CHEBI:456216"/>
        <dbReference type="EC" id="2.7.1.47"/>
    </reaction>
</comment>
<keyword evidence="3" id="KW-0808">Transferase</keyword>
<dbReference type="GO" id="GO:0005997">
    <property type="term" value="P:xylulose metabolic process"/>
    <property type="evidence" value="ECO:0007669"/>
    <property type="project" value="TreeGrafter"/>
</dbReference>
<protein>
    <recommendedName>
        <fullName evidence="9">D-ribulose kinase</fullName>
        <ecNumber evidence="8">2.7.1.47</ecNumber>
    </recommendedName>
</protein>
<dbReference type="GO" id="GO:0019150">
    <property type="term" value="F:D-ribulokinase activity"/>
    <property type="evidence" value="ECO:0007669"/>
    <property type="project" value="UniProtKB-EC"/>
</dbReference>
<sequence>MAPPDHTATTATSTLCKVLDWDERQVWQRVQEAEGVEPCIVHQADWIAGLLHGEWRVTDYNNALKLGYDPAAECYPDWLCDQPFACLLPLAVVAPGAPVAPITSAVAQQTGLPEGCLVCGGTTDSIAAFVAAGVTEVGEAVTSLGSTLAVKLLSETRVDDARYGLYSHRLGSAWLVGGASNTGGAVLRQFFSDAQLAELTPRLDAGRPTGLDYYPLTRPGERCPINDPDLQPRLEPRPADDALFLQGMLEGIARIEAQTYQLLAQQGASPVCRVYTAGGGARNPAWAAIRQRQLGVPVVASEQAEAAYGSALLAKQGYELANPVIALVM</sequence>
<reference evidence="11 12" key="1">
    <citation type="journal article" date="2010" name="Plant Cell">
        <title>The Chlorella variabilis NC64A genome reveals adaptation to photosymbiosis, coevolution with viruses, and cryptic sex.</title>
        <authorList>
            <person name="Blanc G."/>
            <person name="Duncan G."/>
            <person name="Agarkova I."/>
            <person name="Borodovsky M."/>
            <person name="Gurnon J."/>
            <person name="Kuo A."/>
            <person name="Lindquist E."/>
            <person name="Lucas S."/>
            <person name="Pangilinan J."/>
            <person name="Polle J."/>
            <person name="Salamov A."/>
            <person name="Terry A."/>
            <person name="Yamada T."/>
            <person name="Dunigan D.D."/>
            <person name="Grigoriev I.V."/>
            <person name="Claverie J.M."/>
            <person name="Van Etten J.L."/>
        </authorList>
    </citation>
    <scope>NUCLEOTIDE SEQUENCE [LARGE SCALE GENOMIC DNA]</scope>
    <source>
        <strain evidence="11 12">NC64A</strain>
    </source>
</reference>
<gene>
    <name evidence="11" type="ORF">CHLNCDRAFT_31526</name>
</gene>
<dbReference type="InParanoid" id="E1ZH52"/>
<dbReference type="GeneID" id="17354493"/>
<dbReference type="FunFam" id="3.30.420.40:FF:000180">
    <property type="entry name" value="D-ribulose kinase isoform X1"/>
    <property type="match status" value="1"/>
</dbReference>
<name>E1ZH52_CHLVA</name>
<dbReference type="Gene3D" id="3.30.420.40">
    <property type="match status" value="2"/>
</dbReference>
<comment type="similarity">
    <text evidence="2">Belongs to the FGGY kinase family.</text>
</comment>
<dbReference type="SUPFAM" id="SSF53067">
    <property type="entry name" value="Actin-like ATPase domain"/>
    <property type="match status" value="2"/>
</dbReference>
<evidence type="ECO:0000256" key="9">
    <source>
        <dbReference type="ARBA" id="ARBA00072590"/>
    </source>
</evidence>
<dbReference type="InterPro" id="IPR018485">
    <property type="entry name" value="FGGY_C"/>
</dbReference>
<evidence type="ECO:0000256" key="8">
    <source>
        <dbReference type="ARBA" id="ARBA00066370"/>
    </source>
</evidence>
<keyword evidence="12" id="KW-1185">Reference proteome</keyword>
<evidence type="ECO:0000256" key="3">
    <source>
        <dbReference type="ARBA" id="ARBA00022679"/>
    </source>
</evidence>
<evidence type="ECO:0000313" key="12">
    <source>
        <dbReference type="Proteomes" id="UP000008141"/>
    </source>
</evidence>
<evidence type="ECO:0000256" key="7">
    <source>
        <dbReference type="ARBA" id="ARBA00051146"/>
    </source>
</evidence>